<name>A0ABS1EHU5_9BURK</name>
<feature type="region of interest" description="Disordered" evidence="1">
    <location>
        <begin position="125"/>
        <end position="148"/>
    </location>
</feature>
<sequence>MKKQDFNEFLKRVDQQKKETQAIDWEKKKNEWLAYLNKLYEKFNLYLEEYIAEGIITINYQNVSITEEYIGSYTAPEMIINLGNEQVILTPVGTNLIGAKGRVDIAGRLGSAQLVLIDANTRNVNDPLRKPESENQEPTNESEEKKALPKTWEWKFVSAPPTRKFQPVNEETIYSVIMEVTNG</sequence>
<dbReference type="RefSeq" id="WP_200239422.1">
    <property type="nucleotide sequence ID" value="NZ_JAENGP010000026.1"/>
</dbReference>
<dbReference type="Proteomes" id="UP000635316">
    <property type="component" value="Unassembled WGS sequence"/>
</dbReference>
<protein>
    <submittedName>
        <fullName evidence="2">Uncharacterized protein</fullName>
    </submittedName>
</protein>
<proteinExistence type="predicted"/>
<comment type="caution">
    <text evidence="2">The sequence shown here is derived from an EMBL/GenBank/DDBJ whole genome shotgun (WGS) entry which is preliminary data.</text>
</comment>
<accession>A0ABS1EHU5</accession>
<dbReference type="EMBL" id="JAENGP010000026">
    <property type="protein sequence ID" value="MBK1782599.1"/>
    <property type="molecule type" value="Genomic_DNA"/>
</dbReference>
<keyword evidence="3" id="KW-1185">Reference proteome</keyword>
<organism evidence="2 3">
    <name type="scientific">Advenella mandrilli</name>
    <dbReference type="NCBI Taxonomy" id="2800330"/>
    <lineage>
        <taxon>Bacteria</taxon>
        <taxon>Pseudomonadati</taxon>
        <taxon>Pseudomonadota</taxon>
        <taxon>Betaproteobacteria</taxon>
        <taxon>Burkholderiales</taxon>
        <taxon>Alcaligenaceae</taxon>
    </lineage>
</organism>
<evidence type="ECO:0000256" key="1">
    <source>
        <dbReference type="SAM" id="MobiDB-lite"/>
    </source>
</evidence>
<gene>
    <name evidence="2" type="ORF">JHL22_15405</name>
</gene>
<evidence type="ECO:0000313" key="3">
    <source>
        <dbReference type="Proteomes" id="UP000635316"/>
    </source>
</evidence>
<evidence type="ECO:0000313" key="2">
    <source>
        <dbReference type="EMBL" id="MBK1782599.1"/>
    </source>
</evidence>
<reference evidence="2 3" key="1">
    <citation type="submission" date="2020-12" db="EMBL/GenBank/DDBJ databases">
        <authorList>
            <person name="Lu T."/>
            <person name="Wang Q."/>
            <person name="Han X."/>
        </authorList>
    </citation>
    <scope>NUCLEOTIDE SEQUENCE [LARGE SCALE GENOMIC DNA]</scope>
    <source>
        <strain evidence="2 3">WQ 585</strain>
    </source>
</reference>